<keyword evidence="2" id="KW-1185">Reference proteome</keyword>
<accession>A0A1S9PC61</accession>
<proteinExistence type="predicted"/>
<dbReference type="EMBL" id="MBTF01000023">
    <property type="protein sequence ID" value="OOQ58572.1"/>
    <property type="molecule type" value="Genomic_DNA"/>
</dbReference>
<dbReference type="AlphaFoldDB" id="A0A1S9PC61"/>
<dbReference type="PROSITE" id="PS51257">
    <property type="entry name" value="PROKAR_LIPOPROTEIN"/>
    <property type="match status" value="1"/>
</dbReference>
<evidence type="ECO:0000313" key="1">
    <source>
        <dbReference type="EMBL" id="OOQ58572.1"/>
    </source>
</evidence>
<sequence>MPRNFLQNMKKYILSAIAITTLLFSACKKDNDNKPGDNVTGNYQPLTTGSTWSYRNEGIALGEGEAEVDTTVNTMTATTKVFNGKTFRELKSVSGTETTNSYFGIDNHFYYNHTVVDAANAELELPYLNDEKAVNDSWTVPVVIEEAPESQIKGTIVEKGISKTILGKTYNNIIHTKLELQSKDEGQYVTVFTFDFYVAKNIGVVGVYTSYDGAQLSKSELISHNIK</sequence>
<protein>
    <recommendedName>
        <fullName evidence="3">Lipoprotein</fullName>
    </recommendedName>
</protein>
<reference evidence="1 2" key="1">
    <citation type="submission" date="2016-07" db="EMBL/GenBank/DDBJ databases">
        <title>Genomic analysis of zinc-resistant bacterium Mucilaginibacter pedocola TBZ30.</title>
        <authorList>
            <person name="Huang J."/>
            <person name="Tang J."/>
        </authorList>
    </citation>
    <scope>NUCLEOTIDE SEQUENCE [LARGE SCALE GENOMIC DNA]</scope>
    <source>
        <strain evidence="1 2">TBZ30</strain>
    </source>
</reference>
<gene>
    <name evidence="1" type="ORF">BC343_07855</name>
</gene>
<evidence type="ECO:0000313" key="2">
    <source>
        <dbReference type="Proteomes" id="UP000189739"/>
    </source>
</evidence>
<organism evidence="1 2">
    <name type="scientific">Mucilaginibacter pedocola</name>
    <dbReference type="NCBI Taxonomy" id="1792845"/>
    <lineage>
        <taxon>Bacteria</taxon>
        <taxon>Pseudomonadati</taxon>
        <taxon>Bacteroidota</taxon>
        <taxon>Sphingobacteriia</taxon>
        <taxon>Sphingobacteriales</taxon>
        <taxon>Sphingobacteriaceae</taxon>
        <taxon>Mucilaginibacter</taxon>
    </lineage>
</organism>
<dbReference type="Proteomes" id="UP000189739">
    <property type="component" value="Unassembled WGS sequence"/>
</dbReference>
<name>A0A1S9PC61_9SPHI</name>
<evidence type="ECO:0008006" key="3">
    <source>
        <dbReference type="Google" id="ProtNLM"/>
    </source>
</evidence>
<dbReference type="STRING" id="1792845.BC343_07855"/>
<comment type="caution">
    <text evidence="1">The sequence shown here is derived from an EMBL/GenBank/DDBJ whole genome shotgun (WGS) entry which is preliminary data.</text>
</comment>